<organism evidence="1">
    <name type="scientific">Cacopsylla melanoneura</name>
    <dbReference type="NCBI Taxonomy" id="428564"/>
    <lineage>
        <taxon>Eukaryota</taxon>
        <taxon>Metazoa</taxon>
        <taxon>Ecdysozoa</taxon>
        <taxon>Arthropoda</taxon>
        <taxon>Hexapoda</taxon>
        <taxon>Insecta</taxon>
        <taxon>Pterygota</taxon>
        <taxon>Neoptera</taxon>
        <taxon>Paraneoptera</taxon>
        <taxon>Hemiptera</taxon>
        <taxon>Sternorrhyncha</taxon>
        <taxon>Psylloidea</taxon>
        <taxon>Psyllidae</taxon>
        <taxon>Psyllinae</taxon>
        <taxon>Cacopsylla</taxon>
    </lineage>
</organism>
<dbReference type="AlphaFoldDB" id="A0A8D9BV29"/>
<evidence type="ECO:0000313" key="1">
    <source>
        <dbReference type="EMBL" id="CAG6791973.1"/>
    </source>
</evidence>
<accession>A0A8D9BV29</accession>
<protein>
    <submittedName>
        <fullName evidence="1">Uncharacterized protein</fullName>
    </submittedName>
</protein>
<sequence>MSVLCSRVVLKVRWYLTVRARTRDCLIYCLVEYSGRGVCTIQYWSIVRAAAYPPCTAEQQEVLNIVFYLFIPSFLEKISDECLNLFHLELLRSFCPRTLPRLQLQSMTSCSSLTCARPR</sequence>
<dbReference type="EMBL" id="HBUF01678828">
    <property type="protein sequence ID" value="CAG6791983.1"/>
    <property type="molecule type" value="Transcribed_RNA"/>
</dbReference>
<name>A0A8D9BV29_9HEMI</name>
<reference evidence="1" key="1">
    <citation type="submission" date="2021-05" db="EMBL/GenBank/DDBJ databases">
        <authorList>
            <person name="Alioto T."/>
            <person name="Alioto T."/>
            <person name="Gomez Garrido J."/>
        </authorList>
    </citation>
    <scope>NUCLEOTIDE SEQUENCE</scope>
</reference>
<proteinExistence type="predicted"/>
<dbReference type="EMBL" id="HBUF01678825">
    <property type="protein sequence ID" value="CAG6791973.1"/>
    <property type="molecule type" value="Transcribed_RNA"/>
</dbReference>